<reference evidence="1" key="1">
    <citation type="journal article" date="2020" name="Nature">
        <title>Giant virus diversity and host interactions through global metagenomics.</title>
        <authorList>
            <person name="Schulz F."/>
            <person name="Roux S."/>
            <person name="Paez-Espino D."/>
            <person name="Jungbluth S."/>
            <person name="Walsh D.A."/>
            <person name="Denef V.J."/>
            <person name="McMahon K.D."/>
            <person name="Konstantinidis K.T."/>
            <person name="Eloe-Fadrosh E.A."/>
            <person name="Kyrpides N.C."/>
            <person name="Woyke T."/>
        </authorList>
    </citation>
    <scope>NUCLEOTIDE SEQUENCE</scope>
    <source>
        <strain evidence="1">GVMAG-S-ERX555907-94</strain>
    </source>
</reference>
<name>A0A6C0KZD4_9ZZZZ</name>
<evidence type="ECO:0000313" key="1">
    <source>
        <dbReference type="EMBL" id="QHU23345.1"/>
    </source>
</evidence>
<organism evidence="1">
    <name type="scientific">viral metagenome</name>
    <dbReference type="NCBI Taxonomy" id="1070528"/>
    <lineage>
        <taxon>unclassified sequences</taxon>
        <taxon>metagenomes</taxon>
        <taxon>organismal metagenomes</taxon>
    </lineage>
</organism>
<dbReference type="AlphaFoldDB" id="A0A6C0KZD4"/>
<dbReference type="EMBL" id="MN741027">
    <property type="protein sequence ID" value="QHU23345.1"/>
    <property type="molecule type" value="Genomic_DNA"/>
</dbReference>
<accession>A0A6C0KZD4</accession>
<sequence>MTEYRIEWVSRITNNKGHGSWFNESDKKMLEKNIISYNKEYRNRIHHTIAQR</sequence>
<protein>
    <submittedName>
        <fullName evidence="1">Uncharacterized protein</fullName>
    </submittedName>
</protein>
<proteinExistence type="predicted"/>